<evidence type="ECO:0000313" key="1">
    <source>
        <dbReference type="EMBL" id="BFG71816.1"/>
    </source>
</evidence>
<dbReference type="EMBL" id="AP029612">
    <property type="protein sequence ID" value="BFG71816.1"/>
    <property type="molecule type" value="Genomic_DNA"/>
</dbReference>
<proteinExistence type="predicted"/>
<dbReference type="AlphaFoldDB" id="A0AAT9GMW7"/>
<name>A0AAT9GMW7_9BACT</name>
<organism evidence="1">
    <name type="scientific">Sediminibacterium sp. KACHI17</name>
    <dbReference type="NCBI Taxonomy" id="1751071"/>
    <lineage>
        <taxon>Bacteria</taxon>
        <taxon>Pseudomonadati</taxon>
        <taxon>Bacteroidota</taxon>
        <taxon>Chitinophagia</taxon>
        <taxon>Chitinophagales</taxon>
        <taxon>Chitinophagaceae</taxon>
        <taxon>Sediminibacterium</taxon>
    </lineage>
</organism>
<accession>A0AAT9GMW7</accession>
<dbReference type="RefSeq" id="WP_353549438.1">
    <property type="nucleotide sequence ID" value="NZ_AP029612.1"/>
</dbReference>
<sequence>MRKTVAILFTAIYLFGATEASQLLKIPVLVQHYYEHKAGNSSVTLYAFLQMHYLGNDNDDSDNTRDQSLPFKTMDDCCFFASNTLPPQKLQLILIDENDVIQKFALLNDASRFFLSPEDIFQPPRSC</sequence>
<reference evidence="1" key="1">
    <citation type="submission" date="2024-02" db="EMBL/GenBank/DDBJ databases">
        <title>Sediminibacterium planktonica sp. nov. and Sediminibacterium longus sp. nov., isolated from surface lake and river water.</title>
        <authorList>
            <person name="Watanabe K."/>
            <person name="Takemine S."/>
            <person name="Ishii Y."/>
            <person name="Ogata Y."/>
            <person name="Shindo C."/>
            <person name="Suda W."/>
        </authorList>
    </citation>
    <scope>NUCLEOTIDE SEQUENCE</scope>
    <source>
        <strain evidence="1">KACHI17</strain>
    </source>
</reference>
<gene>
    <name evidence="1" type="ORF">KACHI17_26970</name>
</gene>
<protein>
    <submittedName>
        <fullName evidence="1">Uncharacterized protein</fullName>
    </submittedName>
</protein>